<comment type="pathway">
    <text evidence="1">Cofactor biosynthesis; tetrahydrofolate biosynthesis; 2-amino-4-hydroxy-6-hydroxymethyl-7,8-dihydropteridine diphosphate from 7,8-dihydroneopterin triphosphate: step 4/4.</text>
</comment>
<keyword evidence="8" id="KW-0067">ATP-binding</keyword>
<proteinExistence type="inferred from homology"/>
<dbReference type="Proteomes" id="UP000798808">
    <property type="component" value="Unassembled WGS sequence"/>
</dbReference>
<evidence type="ECO:0000256" key="4">
    <source>
        <dbReference type="ARBA" id="ARBA00016218"/>
    </source>
</evidence>
<evidence type="ECO:0000256" key="10">
    <source>
        <dbReference type="ARBA" id="ARBA00029409"/>
    </source>
</evidence>
<evidence type="ECO:0000256" key="8">
    <source>
        <dbReference type="ARBA" id="ARBA00022840"/>
    </source>
</evidence>
<dbReference type="PANTHER" id="PTHR43071">
    <property type="entry name" value="2-AMINO-4-HYDROXY-6-HYDROXYMETHYLDIHYDROPTERIDINE PYROPHOSPHOKINASE"/>
    <property type="match status" value="1"/>
</dbReference>
<gene>
    <name evidence="14" type="primary">folK</name>
    <name evidence="14" type="ORF">E1163_00840</name>
</gene>
<comment type="caution">
    <text evidence="14">The sequence shown here is derived from an EMBL/GenBank/DDBJ whole genome shotgun (WGS) entry which is preliminary data.</text>
</comment>
<comment type="function">
    <text evidence="10">Catalyzes the transfer of pyrophosphate from adenosine triphosphate (ATP) to 6-hydroxymethyl-7,8-dihydropterin, an enzymatic step in folate biosynthesis pathway.</text>
</comment>
<dbReference type="EMBL" id="SMLW01000202">
    <property type="protein sequence ID" value="MTI23488.1"/>
    <property type="molecule type" value="Genomic_DNA"/>
</dbReference>
<evidence type="ECO:0000256" key="7">
    <source>
        <dbReference type="ARBA" id="ARBA00022777"/>
    </source>
</evidence>
<accession>A0ABW9RHQ5</accession>
<dbReference type="PANTHER" id="PTHR43071:SF1">
    <property type="entry name" value="2-AMINO-4-HYDROXY-6-HYDROXYMETHYLDIHYDROPTERIDINE PYROPHOSPHOKINASE"/>
    <property type="match status" value="1"/>
</dbReference>
<keyword evidence="15" id="KW-1185">Reference proteome</keyword>
<evidence type="ECO:0000256" key="6">
    <source>
        <dbReference type="ARBA" id="ARBA00022741"/>
    </source>
</evidence>
<dbReference type="Gene3D" id="3.30.70.560">
    <property type="entry name" value="7,8-Dihydro-6-hydroxymethylpterin-pyrophosphokinase HPPK"/>
    <property type="match status" value="1"/>
</dbReference>
<feature type="non-terminal residue" evidence="14">
    <location>
        <position position="1"/>
    </location>
</feature>
<dbReference type="NCBIfam" id="TIGR01498">
    <property type="entry name" value="folK"/>
    <property type="match status" value="1"/>
</dbReference>
<sequence length="96" mass="10969">AEKILTRINQIEQQLGRVRMEKWGARIIDIDILYHAHDIIETEKLVVPHPGIPNRRFTLAPLVEIAPDFVHPVLKKTNTELLAICPDTLEVKKTVS</sequence>
<evidence type="ECO:0000256" key="12">
    <source>
        <dbReference type="ARBA" id="ARBA00033413"/>
    </source>
</evidence>
<keyword evidence="7" id="KW-0418">Kinase</keyword>
<comment type="similarity">
    <text evidence="2">Belongs to the HPPK family.</text>
</comment>
<organism evidence="14 15">
    <name type="scientific">Fulvivirga kasyanovii</name>
    <dbReference type="NCBI Taxonomy" id="396812"/>
    <lineage>
        <taxon>Bacteria</taxon>
        <taxon>Pseudomonadati</taxon>
        <taxon>Bacteroidota</taxon>
        <taxon>Cytophagia</taxon>
        <taxon>Cytophagales</taxon>
        <taxon>Fulvivirgaceae</taxon>
        <taxon>Fulvivirga</taxon>
    </lineage>
</organism>
<dbReference type="SUPFAM" id="SSF55083">
    <property type="entry name" value="6-hydroxymethyl-7,8-dihydropterin pyrophosphokinase, HPPK"/>
    <property type="match status" value="1"/>
</dbReference>
<reference evidence="14 15" key="1">
    <citation type="submission" date="2019-02" db="EMBL/GenBank/DDBJ databases">
        <authorList>
            <person name="Goldberg S.R."/>
            <person name="Haltli B.A."/>
            <person name="Correa H."/>
            <person name="Russell K.G."/>
        </authorList>
    </citation>
    <scope>NUCLEOTIDE SEQUENCE [LARGE SCALE GENOMIC DNA]</scope>
    <source>
        <strain evidence="14 15">JCM 16186</strain>
    </source>
</reference>
<dbReference type="InterPro" id="IPR000550">
    <property type="entry name" value="Hppk"/>
</dbReference>
<evidence type="ECO:0000256" key="3">
    <source>
        <dbReference type="ARBA" id="ARBA00013253"/>
    </source>
</evidence>
<evidence type="ECO:0000313" key="15">
    <source>
        <dbReference type="Proteomes" id="UP000798808"/>
    </source>
</evidence>
<evidence type="ECO:0000256" key="5">
    <source>
        <dbReference type="ARBA" id="ARBA00022679"/>
    </source>
</evidence>
<evidence type="ECO:0000313" key="14">
    <source>
        <dbReference type="EMBL" id="MTI23488.1"/>
    </source>
</evidence>
<name>A0ABW9RHQ5_9BACT</name>
<dbReference type="InterPro" id="IPR035907">
    <property type="entry name" value="Hppk_sf"/>
</dbReference>
<dbReference type="EC" id="2.7.6.3" evidence="3"/>
<keyword evidence="5 14" id="KW-0808">Transferase</keyword>
<dbReference type="Pfam" id="PF01288">
    <property type="entry name" value="HPPK"/>
    <property type="match status" value="1"/>
</dbReference>
<evidence type="ECO:0000256" key="9">
    <source>
        <dbReference type="ARBA" id="ARBA00022909"/>
    </source>
</evidence>
<evidence type="ECO:0000256" key="2">
    <source>
        <dbReference type="ARBA" id="ARBA00005810"/>
    </source>
</evidence>
<keyword evidence="6" id="KW-0547">Nucleotide-binding</keyword>
<dbReference type="PROSITE" id="PS00794">
    <property type="entry name" value="HPPK"/>
    <property type="match status" value="1"/>
</dbReference>
<evidence type="ECO:0000256" key="1">
    <source>
        <dbReference type="ARBA" id="ARBA00005051"/>
    </source>
</evidence>
<keyword evidence="9" id="KW-0289">Folate biosynthesis</keyword>
<evidence type="ECO:0000256" key="11">
    <source>
        <dbReference type="ARBA" id="ARBA00029766"/>
    </source>
</evidence>
<dbReference type="RefSeq" id="WP_155168632.1">
    <property type="nucleotide sequence ID" value="NZ_SMLW01000202.1"/>
</dbReference>
<protein>
    <recommendedName>
        <fullName evidence="4">2-amino-4-hydroxy-6-hydroxymethyldihydropteridine pyrophosphokinase</fullName>
        <ecNumber evidence="3">2.7.6.3</ecNumber>
    </recommendedName>
    <alternativeName>
        <fullName evidence="11">6-hydroxymethyl-7,8-dihydropterin pyrophosphokinase</fullName>
    </alternativeName>
    <alternativeName>
        <fullName evidence="12">7,8-dihydro-6-hydroxymethylpterin-pyrophosphokinase</fullName>
    </alternativeName>
</protein>
<evidence type="ECO:0000259" key="13">
    <source>
        <dbReference type="PROSITE" id="PS00794"/>
    </source>
</evidence>
<dbReference type="GO" id="GO:0003848">
    <property type="term" value="F:2-amino-4-hydroxy-6-hydroxymethyldihydropteridine diphosphokinase activity"/>
    <property type="evidence" value="ECO:0007669"/>
    <property type="project" value="UniProtKB-EC"/>
</dbReference>
<feature type="domain" description="7,8-dihydro-6-hydroxymethylpterin-pyrophosphokinase" evidence="13">
    <location>
        <begin position="22"/>
        <end position="33"/>
    </location>
</feature>